<protein>
    <submittedName>
        <fullName evidence="2">Uncharacterized protein</fullName>
    </submittedName>
</protein>
<evidence type="ECO:0000313" key="2">
    <source>
        <dbReference type="EMBL" id="KAJ8970924.1"/>
    </source>
</evidence>
<reference evidence="2" key="1">
    <citation type="journal article" date="2023" name="Insect Mol. Biol.">
        <title>Genome sequencing provides insights into the evolution of gene families encoding plant cell wall-degrading enzymes in longhorned beetles.</title>
        <authorList>
            <person name="Shin N.R."/>
            <person name="Okamura Y."/>
            <person name="Kirsch R."/>
            <person name="Pauchet Y."/>
        </authorList>
    </citation>
    <scope>NUCLEOTIDE SEQUENCE</scope>
    <source>
        <strain evidence="2">MMC_N1</strain>
    </source>
</reference>
<evidence type="ECO:0000313" key="3">
    <source>
        <dbReference type="Proteomes" id="UP001162164"/>
    </source>
</evidence>
<comment type="caution">
    <text evidence="2">The sequence shown here is derived from an EMBL/GenBank/DDBJ whole genome shotgun (WGS) entry which is preliminary data.</text>
</comment>
<sequence>MDESLKNHTKMIKETENKLLLAHEIAVETKKELLQKLEKTETEKQDLKAQLVEKLQDVHEAYDSLTNINSELELENATLRMEIEDKTIISSQLRDSYEGLLKGYNMLLTDLNTVKGEQAKDAEEFKNLLKTQSEDNFREIEKN</sequence>
<feature type="coiled-coil region" evidence="1">
    <location>
        <begin position="20"/>
        <end position="82"/>
    </location>
</feature>
<evidence type="ECO:0000256" key="1">
    <source>
        <dbReference type="SAM" id="Coils"/>
    </source>
</evidence>
<organism evidence="2 3">
    <name type="scientific">Molorchus minor</name>
    <dbReference type="NCBI Taxonomy" id="1323400"/>
    <lineage>
        <taxon>Eukaryota</taxon>
        <taxon>Metazoa</taxon>
        <taxon>Ecdysozoa</taxon>
        <taxon>Arthropoda</taxon>
        <taxon>Hexapoda</taxon>
        <taxon>Insecta</taxon>
        <taxon>Pterygota</taxon>
        <taxon>Neoptera</taxon>
        <taxon>Endopterygota</taxon>
        <taxon>Coleoptera</taxon>
        <taxon>Polyphaga</taxon>
        <taxon>Cucujiformia</taxon>
        <taxon>Chrysomeloidea</taxon>
        <taxon>Cerambycidae</taxon>
        <taxon>Lamiinae</taxon>
        <taxon>Monochamini</taxon>
        <taxon>Molorchus</taxon>
    </lineage>
</organism>
<keyword evidence="3" id="KW-1185">Reference proteome</keyword>
<keyword evidence="1" id="KW-0175">Coiled coil</keyword>
<accession>A0ABQ9J1A5</accession>
<gene>
    <name evidence="2" type="ORF">NQ317_017242</name>
</gene>
<dbReference type="EMBL" id="JAPWTJ010001554">
    <property type="protein sequence ID" value="KAJ8970924.1"/>
    <property type="molecule type" value="Genomic_DNA"/>
</dbReference>
<dbReference type="Proteomes" id="UP001162164">
    <property type="component" value="Unassembled WGS sequence"/>
</dbReference>
<proteinExistence type="predicted"/>
<name>A0ABQ9J1A5_9CUCU</name>